<comment type="caution">
    <text evidence="4">The sequence shown here is derived from an EMBL/GenBank/DDBJ whole genome shotgun (WGS) entry which is preliminary data.</text>
</comment>
<evidence type="ECO:0000256" key="3">
    <source>
        <dbReference type="ARBA" id="ARBA00022679"/>
    </source>
</evidence>
<dbReference type="Proteomes" id="UP000815325">
    <property type="component" value="Unassembled WGS sequence"/>
</dbReference>
<evidence type="ECO:0000256" key="1">
    <source>
        <dbReference type="ARBA" id="ARBA00005664"/>
    </source>
</evidence>
<accession>A0ABQ7GBD8</accession>
<dbReference type="PANTHER" id="PTHR31306">
    <property type="entry name" value="ALPHA-1,6-MANNOSYLTRANSFERASE MNN11-RELATED"/>
    <property type="match status" value="1"/>
</dbReference>
<keyword evidence="2" id="KW-0328">Glycosyltransferase</keyword>
<evidence type="ECO:0000313" key="4">
    <source>
        <dbReference type="EMBL" id="KAF5831933.1"/>
    </source>
</evidence>
<comment type="similarity">
    <text evidence="1">Belongs to the glycosyltransferase 34 family.</text>
</comment>
<dbReference type="Pfam" id="PF05637">
    <property type="entry name" value="Glyco_transf_34"/>
    <property type="match status" value="2"/>
</dbReference>
<gene>
    <name evidence="4" type="ORF">DUNSADRAFT_12366</name>
</gene>
<dbReference type="InterPro" id="IPR008630">
    <property type="entry name" value="Glyco_trans_34"/>
</dbReference>
<dbReference type="PANTHER" id="PTHR31306:SF4">
    <property type="entry name" value="ALPHA-1,2-GALACTOSYLTRANSFERASE"/>
    <property type="match status" value="1"/>
</dbReference>
<organism evidence="4 5">
    <name type="scientific">Dunaliella salina</name>
    <name type="common">Green alga</name>
    <name type="synonym">Protococcus salinus</name>
    <dbReference type="NCBI Taxonomy" id="3046"/>
    <lineage>
        <taxon>Eukaryota</taxon>
        <taxon>Viridiplantae</taxon>
        <taxon>Chlorophyta</taxon>
        <taxon>core chlorophytes</taxon>
        <taxon>Chlorophyceae</taxon>
        <taxon>CS clade</taxon>
        <taxon>Chlamydomonadales</taxon>
        <taxon>Dunaliellaceae</taxon>
        <taxon>Dunaliella</taxon>
    </lineage>
</organism>
<dbReference type="Gene3D" id="3.90.550.10">
    <property type="entry name" value="Spore Coat Polysaccharide Biosynthesis Protein SpsA, Chain A"/>
    <property type="match status" value="1"/>
</dbReference>
<sequence length="334" mass="37552">MGRRAQTPSFPSIKTPIPLLCLGVTFLALALCLLEASARPGLRHVLGFRSSSGDMAFPKLIGPNRTVVPTSRKDAPLFDLVTLTQRPPAYQMKRNMYIEGAESHITYAELHGYDYHVSTKVWPGPNRPSAWHKMDALRHAVLEMLMYKLPALEPKHGGWIWWADSDIFVKNMSVRLEDIVAAHGSSHQTHIIISRDCLTINSGSILYRASEWTLSFLDRVAALRGSDLFDPAKYYSTWEQGAINYLHETDPDVRKHTNIVPGRVFNSYAAHRVSPCDVIYQPGDFVIHYSGAFGRTAYHIDGTTYQKPYARFFRFVSGLLQSNVSREAAPSDSI</sequence>
<reference evidence="4" key="1">
    <citation type="submission" date="2017-08" db="EMBL/GenBank/DDBJ databases">
        <authorList>
            <person name="Polle J.E."/>
            <person name="Barry K."/>
            <person name="Cushman J."/>
            <person name="Schmutz J."/>
            <person name="Tran D."/>
            <person name="Hathwaick L.T."/>
            <person name="Yim W.C."/>
            <person name="Jenkins J."/>
            <person name="Mckie-Krisberg Z.M."/>
            <person name="Prochnik S."/>
            <person name="Lindquist E."/>
            <person name="Dockter R.B."/>
            <person name="Adam C."/>
            <person name="Molina H."/>
            <person name="Bunkerborg J."/>
            <person name="Jin E."/>
            <person name="Buchheim M."/>
            <person name="Magnuson J."/>
        </authorList>
    </citation>
    <scope>NUCLEOTIDE SEQUENCE</scope>
    <source>
        <strain evidence="4">CCAP 19/18</strain>
    </source>
</reference>
<keyword evidence="5" id="KW-1185">Reference proteome</keyword>
<evidence type="ECO:0000313" key="5">
    <source>
        <dbReference type="Proteomes" id="UP000815325"/>
    </source>
</evidence>
<dbReference type="InterPro" id="IPR029044">
    <property type="entry name" value="Nucleotide-diphossugar_trans"/>
</dbReference>
<evidence type="ECO:0000256" key="2">
    <source>
        <dbReference type="ARBA" id="ARBA00022676"/>
    </source>
</evidence>
<protein>
    <submittedName>
        <fullName evidence="4">Uncharacterized protein</fullName>
    </submittedName>
</protein>
<dbReference type="EMBL" id="MU069910">
    <property type="protein sequence ID" value="KAF5831933.1"/>
    <property type="molecule type" value="Genomic_DNA"/>
</dbReference>
<name>A0ABQ7GBD8_DUNSA</name>
<proteinExistence type="inferred from homology"/>
<keyword evidence="3" id="KW-0808">Transferase</keyword>